<dbReference type="EMBL" id="MCGO01000262">
    <property type="protein sequence ID" value="ORY20004.1"/>
    <property type="molecule type" value="Genomic_DNA"/>
</dbReference>
<feature type="region of interest" description="Disordered" evidence="1">
    <location>
        <begin position="18"/>
        <end position="43"/>
    </location>
</feature>
<comment type="caution">
    <text evidence="2">The sequence shown here is derived from an EMBL/GenBank/DDBJ whole genome shotgun (WGS) entry which is preliminary data.</text>
</comment>
<gene>
    <name evidence="2" type="ORF">BCR33DRAFT_730659</name>
</gene>
<dbReference type="AlphaFoldDB" id="A0A1Y2AC01"/>
<feature type="compositionally biased region" description="Low complexity" evidence="1">
    <location>
        <begin position="101"/>
        <end position="120"/>
    </location>
</feature>
<feature type="region of interest" description="Disordered" evidence="1">
    <location>
        <begin position="81"/>
        <end position="126"/>
    </location>
</feature>
<proteinExistence type="predicted"/>
<evidence type="ECO:0000313" key="3">
    <source>
        <dbReference type="Proteomes" id="UP000193642"/>
    </source>
</evidence>
<reference evidence="2 3" key="1">
    <citation type="submission" date="2016-07" db="EMBL/GenBank/DDBJ databases">
        <title>Pervasive Adenine N6-methylation of Active Genes in Fungi.</title>
        <authorList>
            <consortium name="DOE Joint Genome Institute"/>
            <person name="Mondo S.J."/>
            <person name="Dannebaum R.O."/>
            <person name="Kuo R.C."/>
            <person name="Labutti K."/>
            <person name="Haridas S."/>
            <person name="Kuo A."/>
            <person name="Salamov A."/>
            <person name="Ahrendt S.R."/>
            <person name="Lipzen A."/>
            <person name="Sullivan W."/>
            <person name="Andreopoulos W.B."/>
            <person name="Clum A."/>
            <person name="Lindquist E."/>
            <person name="Daum C."/>
            <person name="Ramamoorthy G.K."/>
            <person name="Gryganskyi A."/>
            <person name="Culley D."/>
            <person name="Magnuson J.K."/>
            <person name="James T.Y."/>
            <person name="O'Malley M.A."/>
            <person name="Stajich J.E."/>
            <person name="Spatafora J.W."/>
            <person name="Visel A."/>
            <person name="Grigoriev I.V."/>
        </authorList>
    </citation>
    <scope>NUCLEOTIDE SEQUENCE [LARGE SCALE GENOMIC DNA]</scope>
    <source>
        <strain evidence="2 3">JEL800</strain>
    </source>
</reference>
<keyword evidence="3" id="KW-1185">Reference proteome</keyword>
<protein>
    <submittedName>
        <fullName evidence="2">Uncharacterized protein</fullName>
    </submittedName>
</protein>
<name>A0A1Y2AC01_9FUNG</name>
<evidence type="ECO:0000256" key="1">
    <source>
        <dbReference type="SAM" id="MobiDB-lite"/>
    </source>
</evidence>
<sequence length="149" mass="16023">MAAARVEDLLKELDQSMEQFTVSHGPGPRPSPAQYTPVVNGVPPPVQRVPPVVVQQQQRYQEEYAQYQFSAKTKRAKIELERQRSMSASASQYSGGGYSGGTKKTSIHSGDSGSGSTSLSKALKSRAVSTKTAAKSAYGWTGKCSVRQP</sequence>
<feature type="non-terminal residue" evidence="2">
    <location>
        <position position="149"/>
    </location>
</feature>
<accession>A0A1Y2AC01</accession>
<organism evidence="2 3">
    <name type="scientific">Rhizoclosmatium globosum</name>
    <dbReference type="NCBI Taxonomy" id="329046"/>
    <lineage>
        <taxon>Eukaryota</taxon>
        <taxon>Fungi</taxon>
        <taxon>Fungi incertae sedis</taxon>
        <taxon>Chytridiomycota</taxon>
        <taxon>Chytridiomycota incertae sedis</taxon>
        <taxon>Chytridiomycetes</taxon>
        <taxon>Chytridiales</taxon>
        <taxon>Chytriomycetaceae</taxon>
        <taxon>Rhizoclosmatium</taxon>
    </lineage>
</organism>
<dbReference type="Proteomes" id="UP000193642">
    <property type="component" value="Unassembled WGS sequence"/>
</dbReference>
<evidence type="ECO:0000313" key="2">
    <source>
        <dbReference type="EMBL" id="ORY20004.1"/>
    </source>
</evidence>
<dbReference type="OrthoDB" id="2150276at2759"/>